<reference evidence="2" key="1">
    <citation type="submission" date="2018-01" db="EMBL/GenBank/DDBJ databases">
        <title>An insight into the sialome of Amazonian anophelines.</title>
        <authorList>
            <person name="Ribeiro J.M."/>
            <person name="Scarpassa V."/>
            <person name="Calvo E."/>
        </authorList>
    </citation>
    <scope>NUCLEOTIDE SEQUENCE</scope>
</reference>
<proteinExistence type="predicted"/>
<name>A0A2M4D943_ANODA</name>
<evidence type="ECO:0000256" key="1">
    <source>
        <dbReference type="SAM" id="SignalP"/>
    </source>
</evidence>
<keyword evidence="1" id="KW-0732">Signal</keyword>
<accession>A0A2M4D943</accession>
<organism evidence="2">
    <name type="scientific">Anopheles darlingi</name>
    <name type="common">Mosquito</name>
    <dbReference type="NCBI Taxonomy" id="43151"/>
    <lineage>
        <taxon>Eukaryota</taxon>
        <taxon>Metazoa</taxon>
        <taxon>Ecdysozoa</taxon>
        <taxon>Arthropoda</taxon>
        <taxon>Hexapoda</taxon>
        <taxon>Insecta</taxon>
        <taxon>Pterygota</taxon>
        <taxon>Neoptera</taxon>
        <taxon>Endopterygota</taxon>
        <taxon>Diptera</taxon>
        <taxon>Nematocera</taxon>
        <taxon>Culicoidea</taxon>
        <taxon>Culicidae</taxon>
        <taxon>Anophelinae</taxon>
        <taxon>Anopheles</taxon>
    </lineage>
</organism>
<dbReference type="AlphaFoldDB" id="A0A2M4D943"/>
<protein>
    <submittedName>
        <fullName evidence="2">Putative secreted protein</fullName>
    </submittedName>
</protein>
<dbReference type="EMBL" id="GGFL01009410">
    <property type="protein sequence ID" value="MBW73588.1"/>
    <property type="molecule type" value="Transcribed_RNA"/>
</dbReference>
<feature type="signal peptide" evidence="1">
    <location>
        <begin position="1"/>
        <end position="20"/>
    </location>
</feature>
<sequence>MWPGGAPLFHTLIFAGVRLAVLSRSGDTVHLLQRISRNSHNSLITLLHSTLESRGSRQCRKEAFRHGLPCSRTTC</sequence>
<feature type="chain" id="PRO_5014882649" evidence="1">
    <location>
        <begin position="21"/>
        <end position="75"/>
    </location>
</feature>
<evidence type="ECO:0000313" key="2">
    <source>
        <dbReference type="EMBL" id="MBW73588.1"/>
    </source>
</evidence>